<evidence type="ECO:0008006" key="4">
    <source>
        <dbReference type="Google" id="ProtNLM"/>
    </source>
</evidence>
<feature type="transmembrane region" description="Helical" evidence="1">
    <location>
        <begin position="175"/>
        <end position="196"/>
    </location>
</feature>
<dbReference type="EMBL" id="CP019640">
    <property type="protein sequence ID" value="AQQ54917.1"/>
    <property type="molecule type" value="Genomic_DNA"/>
</dbReference>
<dbReference type="Proteomes" id="UP000188184">
    <property type="component" value="Chromosome"/>
</dbReference>
<dbReference type="RefSeq" id="WP_077590822.1">
    <property type="nucleotide sequence ID" value="NZ_CP019640.1"/>
</dbReference>
<feature type="transmembrane region" description="Helical" evidence="1">
    <location>
        <begin position="12"/>
        <end position="45"/>
    </location>
</feature>
<feature type="transmembrane region" description="Helical" evidence="1">
    <location>
        <begin position="275"/>
        <end position="297"/>
    </location>
</feature>
<dbReference type="Gene3D" id="1.10.1760.20">
    <property type="match status" value="1"/>
</dbReference>
<dbReference type="KEGG" id="pmar:B0X71_18620"/>
<evidence type="ECO:0000313" key="2">
    <source>
        <dbReference type="EMBL" id="AQQ54917.1"/>
    </source>
</evidence>
<evidence type="ECO:0000256" key="1">
    <source>
        <dbReference type="SAM" id="Phobius"/>
    </source>
</evidence>
<dbReference type="InterPro" id="IPR018710">
    <property type="entry name" value="DUF2232"/>
</dbReference>
<feature type="transmembrane region" description="Helical" evidence="1">
    <location>
        <begin position="239"/>
        <end position="263"/>
    </location>
</feature>
<reference evidence="2 3" key="1">
    <citation type="submission" date="2017-02" db="EMBL/GenBank/DDBJ databases">
        <title>The complete genomic sequence of a novel cold adapted crude oil-degrading bacterium Planococcus qaidamina Y42.</title>
        <authorList>
            <person name="Yang R."/>
        </authorList>
    </citation>
    <scope>NUCLEOTIDE SEQUENCE [LARGE SCALE GENOMIC DNA]</scope>
    <source>
        <strain evidence="2 3">Y42</strain>
    </source>
</reference>
<sequence length="316" mass="35192">MANNKTKQLTQGAMMAAIFTVLAAASVYVPVLNMVTMLFLALPVAWYSAKYGTRASLLFSAAATLLTFIIGGLPALPLALAYVPLGLAIGLSIHQKKSKLFLFLASALVLLASVIVQYAAAVLFLGVNVFEQYLVQAKTLGEEFGRQAEELGRLPEGYDERLAEWLFTIEALLPFWLILTVFLLNWLVLLVNLPLLRRLDVPVPKFPPFRNMKLPKSILWYYLVVLLAPYLFSPELGTMTYMAFLNASVLLQVLLFLQGISFYHFYIYQQGWPKWAAILATVLALPLAGFTVIVGIIDLGFNVRGWVEQANKPDRK</sequence>
<accession>A0A1Q2L4C5</accession>
<gene>
    <name evidence="2" type="ORF">B0X71_18620</name>
</gene>
<keyword evidence="1" id="KW-0472">Membrane</keyword>
<evidence type="ECO:0000313" key="3">
    <source>
        <dbReference type="Proteomes" id="UP000188184"/>
    </source>
</evidence>
<feature type="transmembrane region" description="Helical" evidence="1">
    <location>
        <begin position="217"/>
        <end position="233"/>
    </location>
</feature>
<organism evidence="2 3">
    <name type="scientific">Planococcus lenghuensis</name>
    <dbReference type="NCBI Taxonomy" id="2213202"/>
    <lineage>
        <taxon>Bacteria</taxon>
        <taxon>Bacillati</taxon>
        <taxon>Bacillota</taxon>
        <taxon>Bacilli</taxon>
        <taxon>Bacillales</taxon>
        <taxon>Caryophanaceae</taxon>
        <taxon>Planococcus</taxon>
    </lineage>
</organism>
<name>A0A1Q2L4C5_9BACL</name>
<dbReference type="Pfam" id="PF09991">
    <property type="entry name" value="DUF2232"/>
    <property type="match status" value="1"/>
</dbReference>
<proteinExistence type="predicted"/>
<dbReference type="PANTHER" id="PTHR41324">
    <property type="entry name" value="MEMBRANE PROTEIN-RELATED"/>
    <property type="match status" value="1"/>
</dbReference>
<feature type="transmembrane region" description="Helical" evidence="1">
    <location>
        <begin position="57"/>
        <end position="88"/>
    </location>
</feature>
<keyword evidence="1" id="KW-1133">Transmembrane helix</keyword>
<dbReference type="PANTHER" id="PTHR41324:SF1">
    <property type="entry name" value="DUF2232 DOMAIN-CONTAINING PROTEIN"/>
    <property type="match status" value="1"/>
</dbReference>
<dbReference type="AlphaFoldDB" id="A0A1Q2L4C5"/>
<keyword evidence="3" id="KW-1185">Reference proteome</keyword>
<feature type="transmembrane region" description="Helical" evidence="1">
    <location>
        <begin position="100"/>
        <end position="125"/>
    </location>
</feature>
<protein>
    <recommendedName>
        <fullName evidence="4">DUF2232 domain-containing protein</fullName>
    </recommendedName>
</protein>
<keyword evidence="1" id="KW-0812">Transmembrane</keyword>
<dbReference type="OrthoDB" id="2987886at2"/>